<proteinExistence type="predicted"/>
<reference evidence="4 5" key="1">
    <citation type="submission" date="2024-05" db="EMBL/GenBank/DDBJ databases">
        <title>Haplotype-resolved chromosome-level genome assembly of Huyou (Citrus changshanensis).</title>
        <authorList>
            <person name="Miao C."/>
            <person name="Chen W."/>
            <person name="Wu Y."/>
            <person name="Wang L."/>
            <person name="Zhao S."/>
            <person name="Grierson D."/>
            <person name="Xu C."/>
            <person name="Chen K."/>
        </authorList>
    </citation>
    <scope>NUCLEOTIDE SEQUENCE [LARGE SCALE GENOMIC DNA]</scope>
    <source>
        <strain evidence="4">01-14</strain>
        <tissue evidence="4">Leaf</tissue>
    </source>
</reference>
<keyword evidence="1" id="KW-0547">Nucleotide-binding</keyword>
<dbReference type="AlphaFoldDB" id="A0AAP0QBB8"/>
<gene>
    <name evidence="4" type="ORF">WN944_023767</name>
</gene>
<evidence type="ECO:0000313" key="5">
    <source>
        <dbReference type="Proteomes" id="UP001428341"/>
    </source>
</evidence>
<dbReference type="PANTHER" id="PTHR27005">
    <property type="entry name" value="WALL-ASSOCIATED RECEPTOR KINASE-LIKE 21"/>
    <property type="match status" value="1"/>
</dbReference>
<dbReference type="Gene3D" id="1.10.510.10">
    <property type="entry name" value="Transferase(Phosphotransferase) domain 1"/>
    <property type="match status" value="1"/>
</dbReference>
<dbReference type="PROSITE" id="PS50011">
    <property type="entry name" value="PROTEIN_KINASE_DOM"/>
    <property type="match status" value="1"/>
</dbReference>
<comment type="caution">
    <text evidence="4">The sequence shown here is derived from an EMBL/GenBank/DDBJ whole genome shotgun (WGS) entry which is preliminary data.</text>
</comment>
<sequence length="170" mass="19161">MATKVQGTFGYLDPEYLMIGYLTEKSDVYSFGVVLVELLTGVKPGFRIAMASNESVSIIQHFLSSIENNSLRQILSFDVADESEMEEIEIVAELVKKCLSRSGINRPTMEQVLKELKSLKKVPDNLWAQENSEKTEHLLGDQSSTYVTAMIEPDAQTVVSFEIEDHRYSM</sequence>
<evidence type="ECO:0000256" key="1">
    <source>
        <dbReference type="ARBA" id="ARBA00022741"/>
    </source>
</evidence>
<accession>A0AAP0QBB8</accession>
<dbReference type="GO" id="GO:0005524">
    <property type="term" value="F:ATP binding"/>
    <property type="evidence" value="ECO:0007669"/>
    <property type="project" value="UniProtKB-KW"/>
</dbReference>
<dbReference type="Pfam" id="PF00069">
    <property type="entry name" value="Pkinase"/>
    <property type="match status" value="1"/>
</dbReference>
<dbReference type="InterPro" id="IPR045274">
    <property type="entry name" value="WAK-like"/>
</dbReference>
<feature type="domain" description="Protein kinase" evidence="3">
    <location>
        <begin position="1"/>
        <end position="119"/>
    </location>
</feature>
<dbReference type="InterPro" id="IPR000719">
    <property type="entry name" value="Prot_kinase_dom"/>
</dbReference>
<dbReference type="Proteomes" id="UP001428341">
    <property type="component" value="Unassembled WGS sequence"/>
</dbReference>
<dbReference type="GO" id="GO:0007166">
    <property type="term" value="P:cell surface receptor signaling pathway"/>
    <property type="evidence" value="ECO:0007669"/>
    <property type="project" value="InterPro"/>
</dbReference>
<protein>
    <recommendedName>
        <fullName evidence="3">Protein kinase domain-containing protein</fullName>
    </recommendedName>
</protein>
<name>A0AAP0QBB8_9ROSI</name>
<dbReference type="SUPFAM" id="SSF56112">
    <property type="entry name" value="Protein kinase-like (PK-like)"/>
    <property type="match status" value="1"/>
</dbReference>
<dbReference type="PANTHER" id="PTHR27005:SF315">
    <property type="entry name" value="PROTEIN KINASE DOMAIN-CONTAINING PROTEIN"/>
    <property type="match status" value="1"/>
</dbReference>
<keyword evidence="5" id="KW-1185">Reference proteome</keyword>
<dbReference type="InterPro" id="IPR011009">
    <property type="entry name" value="Kinase-like_dom_sf"/>
</dbReference>
<organism evidence="4 5">
    <name type="scientific">Citrus x changshan-huyou</name>
    <dbReference type="NCBI Taxonomy" id="2935761"/>
    <lineage>
        <taxon>Eukaryota</taxon>
        <taxon>Viridiplantae</taxon>
        <taxon>Streptophyta</taxon>
        <taxon>Embryophyta</taxon>
        <taxon>Tracheophyta</taxon>
        <taxon>Spermatophyta</taxon>
        <taxon>Magnoliopsida</taxon>
        <taxon>eudicotyledons</taxon>
        <taxon>Gunneridae</taxon>
        <taxon>Pentapetalae</taxon>
        <taxon>rosids</taxon>
        <taxon>malvids</taxon>
        <taxon>Sapindales</taxon>
        <taxon>Rutaceae</taxon>
        <taxon>Aurantioideae</taxon>
        <taxon>Citrus</taxon>
    </lineage>
</organism>
<evidence type="ECO:0000256" key="2">
    <source>
        <dbReference type="ARBA" id="ARBA00022840"/>
    </source>
</evidence>
<keyword evidence="2" id="KW-0067">ATP-binding</keyword>
<dbReference type="EMBL" id="JBCGBO010000024">
    <property type="protein sequence ID" value="KAK9180634.1"/>
    <property type="molecule type" value="Genomic_DNA"/>
</dbReference>
<evidence type="ECO:0000313" key="4">
    <source>
        <dbReference type="EMBL" id="KAK9180634.1"/>
    </source>
</evidence>
<dbReference type="GO" id="GO:0005886">
    <property type="term" value="C:plasma membrane"/>
    <property type="evidence" value="ECO:0007669"/>
    <property type="project" value="TreeGrafter"/>
</dbReference>
<dbReference type="GO" id="GO:0004674">
    <property type="term" value="F:protein serine/threonine kinase activity"/>
    <property type="evidence" value="ECO:0007669"/>
    <property type="project" value="TreeGrafter"/>
</dbReference>
<evidence type="ECO:0000259" key="3">
    <source>
        <dbReference type="PROSITE" id="PS50011"/>
    </source>
</evidence>